<reference evidence="8 9" key="1">
    <citation type="submission" date="2020-05" db="EMBL/GenBank/DDBJ databases">
        <title>Actinomadura verrucosospora NRRL-B18236 (PFL_A860) Genome sequencing and assembly.</title>
        <authorList>
            <person name="Samborskyy M."/>
        </authorList>
    </citation>
    <scope>NUCLEOTIDE SEQUENCE [LARGE SCALE GENOMIC DNA]</scope>
    <source>
        <strain evidence="8 9">NRRL:B18236</strain>
    </source>
</reference>
<dbReference type="Gene3D" id="2.60.40.1220">
    <property type="match status" value="1"/>
</dbReference>
<keyword evidence="4" id="KW-0186">Copper</keyword>
<dbReference type="InterPro" id="IPR014755">
    <property type="entry name" value="Cu-Rt/internalin_Ig-like"/>
</dbReference>
<evidence type="ECO:0000256" key="4">
    <source>
        <dbReference type="ARBA" id="ARBA00023008"/>
    </source>
</evidence>
<gene>
    <name evidence="8" type="ORF">ACTIVE_5752</name>
</gene>
<keyword evidence="2" id="KW-0479">Metal-binding</keyword>
<proteinExistence type="predicted"/>
<dbReference type="Pfam" id="PF04234">
    <property type="entry name" value="CopC"/>
    <property type="match status" value="1"/>
</dbReference>
<dbReference type="GO" id="GO:0005886">
    <property type="term" value="C:plasma membrane"/>
    <property type="evidence" value="ECO:0007669"/>
    <property type="project" value="TreeGrafter"/>
</dbReference>
<feature type="chain" id="PRO_5028995284" evidence="6">
    <location>
        <begin position="29"/>
        <end position="180"/>
    </location>
</feature>
<dbReference type="InterPro" id="IPR032694">
    <property type="entry name" value="CopC/D"/>
</dbReference>
<dbReference type="RefSeq" id="WP_173097962.1">
    <property type="nucleotide sequence ID" value="NZ_CP053892.1"/>
</dbReference>
<evidence type="ECO:0000256" key="1">
    <source>
        <dbReference type="ARBA" id="ARBA00004196"/>
    </source>
</evidence>
<comment type="subcellular location">
    <subcellularLocation>
        <location evidence="1">Cell envelope</location>
    </subcellularLocation>
</comment>
<keyword evidence="3 6" id="KW-0732">Signal</keyword>
<keyword evidence="5" id="KW-0812">Transmembrane</keyword>
<name>A0A7D4ASR3_ACTVE</name>
<evidence type="ECO:0000256" key="6">
    <source>
        <dbReference type="SAM" id="SignalP"/>
    </source>
</evidence>
<feature type="domain" description="CopC" evidence="7">
    <location>
        <begin position="29"/>
        <end position="119"/>
    </location>
</feature>
<evidence type="ECO:0000256" key="3">
    <source>
        <dbReference type="ARBA" id="ARBA00022729"/>
    </source>
</evidence>
<dbReference type="EMBL" id="CP053892">
    <property type="protein sequence ID" value="QKG24109.1"/>
    <property type="molecule type" value="Genomic_DNA"/>
</dbReference>
<organism evidence="8 9">
    <name type="scientific">Actinomadura verrucosospora</name>
    <dbReference type="NCBI Taxonomy" id="46165"/>
    <lineage>
        <taxon>Bacteria</taxon>
        <taxon>Bacillati</taxon>
        <taxon>Actinomycetota</taxon>
        <taxon>Actinomycetes</taxon>
        <taxon>Streptosporangiales</taxon>
        <taxon>Thermomonosporaceae</taxon>
        <taxon>Actinomadura</taxon>
    </lineage>
</organism>
<evidence type="ECO:0000259" key="7">
    <source>
        <dbReference type="Pfam" id="PF04234"/>
    </source>
</evidence>
<dbReference type="GO" id="GO:0005507">
    <property type="term" value="F:copper ion binding"/>
    <property type="evidence" value="ECO:0007669"/>
    <property type="project" value="InterPro"/>
</dbReference>
<sequence>MSRAVRRAAAGLAAAGAALALTAPPASAHTSLTATDPAANATIAPPAQIVLTYADPVQLPQVVLTDAEGGRHEAGKAQAVDNKVTEAVKGTLPNGVYTVGWRVVSPDGHPISGTYKFTVTGSTGAAGTGGPASAPAAKAADGGSGGSGGWLWIGLIAAVVVVAGGGFAWYRRTSGASAQK</sequence>
<evidence type="ECO:0000256" key="2">
    <source>
        <dbReference type="ARBA" id="ARBA00022723"/>
    </source>
</evidence>
<evidence type="ECO:0000313" key="8">
    <source>
        <dbReference type="EMBL" id="QKG24109.1"/>
    </source>
</evidence>
<dbReference type="GO" id="GO:0042597">
    <property type="term" value="C:periplasmic space"/>
    <property type="evidence" value="ECO:0007669"/>
    <property type="project" value="InterPro"/>
</dbReference>
<dbReference type="GO" id="GO:0030313">
    <property type="term" value="C:cell envelope"/>
    <property type="evidence" value="ECO:0007669"/>
    <property type="project" value="UniProtKB-SubCell"/>
</dbReference>
<dbReference type="AlphaFoldDB" id="A0A7D4ASR3"/>
<keyword evidence="5" id="KW-0472">Membrane</keyword>
<dbReference type="PANTHER" id="PTHR34820:SF4">
    <property type="entry name" value="INNER MEMBRANE PROTEIN YEBZ"/>
    <property type="match status" value="1"/>
</dbReference>
<dbReference type="Proteomes" id="UP000501240">
    <property type="component" value="Chromosome"/>
</dbReference>
<evidence type="ECO:0000313" key="9">
    <source>
        <dbReference type="Proteomes" id="UP000501240"/>
    </source>
</evidence>
<keyword evidence="9" id="KW-1185">Reference proteome</keyword>
<dbReference type="InterPro" id="IPR007348">
    <property type="entry name" value="CopC_dom"/>
</dbReference>
<dbReference type="PANTHER" id="PTHR34820">
    <property type="entry name" value="INNER MEMBRANE PROTEIN YEBZ"/>
    <property type="match status" value="1"/>
</dbReference>
<feature type="transmembrane region" description="Helical" evidence="5">
    <location>
        <begin position="150"/>
        <end position="170"/>
    </location>
</feature>
<evidence type="ECO:0000256" key="5">
    <source>
        <dbReference type="SAM" id="Phobius"/>
    </source>
</evidence>
<dbReference type="GO" id="GO:0006825">
    <property type="term" value="P:copper ion transport"/>
    <property type="evidence" value="ECO:0007669"/>
    <property type="project" value="InterPro"/>
</dbReference>
<dbReference type="SUPFAM" id="SSF81296">
    <property type="entry name" value="E set domains"/>
    <property type="match status" value="1"/>
</dbReference>
<feature type="signal peptide" evidence="6">
    <location>
        <begin position="1"/>
        <end position="28"/>
    </location>
</feature>
<dbReference type="GO" id="GO:0046688">
    <property type="term" value="P:response to copper ion"/>
    <property type="evidence" value="ECO:0007669"/>
    <property type="project" value="InterPro"/>
</dbReference>
<dbReference type="InterPro" id="IPR014756">
    <property type="entry name" value="Ig_E-set"/>
</dbReference>
<protein>
    <submittedName>
        <fullName evidence="8">Copper resistance protein CopC</fullName>
    </submittedName>
</protein>
<accession>A0A7D4ASR3</accession>
<keyword evidence="5" id="KW-1133">Transmembrane helix</keyword>